<comment type="subcellular location">
    <subcellularLocation>
        <location evidence="2">Cytoplasm</location>
    </subcellularLocation>
    <subcellularLocation>
        <location evidence="1">Nucleus</location>
    </subcellularLocation>
</comment>
<evidence type="ECO:0000256" key="2">
    <source>
        <dbReference type="ARBA" id="ARBA00004496"/>
    </source>
</evidence>
<dbReference type="AlphaFoldDB" id="A1CQV9"/>
<dbReference type="SMART" id="SM00185">
    <property type="entry name" value="ARM"/>
    <property type="match status" value="6"/>
</dbReference>
<dbReference type="GO" id="GO:0005634">
    <property type="term" value="C:nucleus"/>
    <property type="evidence" value="ECO:0007669"/>
    <property type="project" value="UniProtKB-SubCell"/>
</dbReference>
<name>A1CQV9_ASPCL</name>
<proteinExistence type="predicted"/>
<dbReference type="InterPro" id="IPR011989">
    <property type="entry name" value="ARM-like"/>
</dbReference>
<keyword evidence="8" id="KW-1185">Reference proteome</keyword>
<evidence type="ECO:0000256" key="1">
    <source>
        <dbReference type="ARBA" id="ARBA00004123"/>
    </source>
</evidence>
<dbReference type="GO" id="GO:0043161">
    <property type="term" value="P:proteasome-mediated ubiquitin-dependent protein catabolic process"/>
    <property type="evidence" value="ECO:0007669"/>
    <property type="project" value="TreeGrafter"/>
</dbReference>
<dbReference type="GeneID" id="4701810"/>
<evidence type="ECO:0000256" key="5">
    <source>
        <dbReference type="ARBA" id="ARBA00023242"/>
    </source>
</evidence>
<dbReference type="Proteomes" id="UP000006701">
    <property type="component" value="Unassembled WGS sequence"/>
</dbReference>
<sequence length="999" mass="109129">MTRASTPLSLLQLQNADSLSSQAALLRSLKNETIGHDQRKVIYVKRGIIPILTKVLTAGKLHGRNNVATELNGAVNQPSAVKSDGDEACHQAIIILGSLAQGGPAFLAPILESNLLPALLSLLSSPDCPSFLHLPILRTLNSIADRLPLQSQQQSYKDTRVADLLFSKEHVGCLARIIGQDYVSYQAQASIELAAALIGKLCTEEAHKTILADSGVLDALGVKIAAFVVAQGFVLPGAEEHVQEPGALGSLPSPAPSGAKLAPILRAVTVIIEHSKWRAEHFLSSPGIVTVFPKLLPEFAPSDIKRGPWGSTYFSGSAVPRHAGISPLESLLPAVPLSPTGAPATTTTTTNFPPLGPQTARRRSSHSFPTSFSLFDSSTDEDENPVVPWLLYMVRAENGMVRLMAARLVTVLFRLGLAKKHRVSVFSYLLIPILIRMLDKDYEIPDDDGAEYGGLISATLRLREEAPAVLAILVIDDQELQKHAVEGGAIKRLSQLLKESYNPIQDSSHPMWQPEVEEDIPAAEVQPAEYNLGPPGYSPTHCHVMRYRENILKALAALVPFKDEYRKLVCENGVVPYIIDSLKPCPSDAPVDTSNPKNTAADGNPTPTLLAACGAARMLTRSVSVLRTSLIDAGVATPLFVLIRHPDVEVQIAATSVICNLALDFSPMRSTILSADILPVLCEHAHSSNTKLRIESLWALKHIACKSTNDIKIKIIDGLKPGWIKQIITQDPTSALAKRGMEGEGDIGAAVGMSRANSAGEQVDLLNPVEDLHGRSEDSQMTDTLPSSKMSLGMFLPDATRRRKLVLNGDLDQSTQSRQDDIAVQEQTFDLLRNLICGDHASEVVDHIFKEIGQDIILDALADKLRSRSIHLPHRRESAASRALYVPTEILISVTFVIIHLAALPLHRQVLITHPTLLQYLMWYFNHSHRDVRTNCIWVVINLTSEDDPDEKKECRERAMKLRSLGVMDRLNSLLDDPDLDVRERTKVAEHQITQLTHA</sequence>
<keyword evidence="4" id="KW-0677">Repeat</keyword>
<dbReference type="SUPFAM" id="SSF48371">
    <property type="entry name" value="ARM repeat"/>
    <property type="match status" value="2"/>
</dbReference>
<evidence type="ECO:0000256" key="3">
    <source>
        <dbReference type="ARBA" id="ARBA00022490"/>
    </source>
</evidence>
<evidence type="ECO:0000313" key="8">
    <source>
        <dbReference type="Proteomes" id="UP000006701"/>
    </source>
</evidence>
<dbReference type="KEGG" id="act:ACLA_027520"/>
<dbReference type="eggNOG" id="KOG1293">
    <property type="taxonomic scope" value="Eukaryota"/>
</dbReference>
<dbReference type="OMA" id="TIGHDQR"/>
<accession>A1CQV9</accession>
<dbReference type="Gene3D" id="1.25.10.10">
    <property type="entry name" value="Leucine-rich Repeat Variant"/>
    <property type="match status" value="4"/>
</dbReference>
<dbReference type="RefSeq" id="XP_001269456.1">
    <property type="nucleotide sequence ID" value="XM_001269455.1"/>
</dbReference>
<dbReference type="HOGENOM" id="CLU_002741_2_0_1"/>
<dbReference type="PANTHER" id="PTHR15651:SF7">
    <property type="entry name" value="ARMADILLO REPEAT-CONTAINING PROTEIN 8"/>
    <property type="match status" value="1"/>
</dbReference>
<dbReference type="InterPro" id="IPR000225">
    <property type="entry name" value="Armadillo"/>
</dbReference>
<feature type="region of interest" description="Disordered" evidence="6">
    <location>
        <begin position="345"/>
        <end position="367"/>
    </location>
</feature>
<dbReference type="InterPro" id="IPR016024">
    <property type="entry name" value="ARM-type_fold"/>
</dbReference>
<organism evidence="7 8">
    <name type="scientific">Aspergillus clavatus (strain ATCC 1007 / CBS 513.65 / DSM 816 / NCTC 3887 / NRRL 1 / QM 1276 / 107)</name>
    <dbReference type="NCBI Taxonomy" id="344612"/>
    <lineage>
        <taxon>Eukaryota</taxon>
        <taxon>Fungi</taxon>
        <taxon>Dikarya</taxon>
        <taxon>Ascomycota</taxon>
        <taxon>Pezizomycotina</taxon>
        <taxon>Eurotiomycetes</taxon>
        <taxon>Eurotiomycetidae</taxon>
        <taxon>Eurotiales</taxon>
        <taxon>Aspergillaceae</taxon>
        <taxon>Aspergillus</taxon>
        <taxon>Aspergillus subgen. Fumigati</taxon>
    </lineage>
</organism>
<gene>
    <name evidence="7" type="ORF">ACLA_027520</name>
</gene>
<dbReference type="PANTHER" id="PTHR15651">
    <property type="entry name" value="ARMADILLO REPEAT-CONTAINING PROTEIN 8"/>
    <property type="match status" value="1"/>
</dbReference>
<dbReference type="OrthoDB" id="5559898at2759"/>
<dbReference type="GO" id="GO:0005737">
    <property type="term" value="C:cytoplasm"/>
    <property type="evidence" value="ECO:0007669"/>
    <property type="project" value="UniProtKB-SubCell"/>
</dbReference>
<evidence type="ECO:0000256" key="6">
    <source>
        <dbReference type="SAM" id="MobiDB-lite"/>
    </source>
</evidence>
<keyword evidence="5" id="KW-0539">Nucleus</keyword>
<dbReference type="EMBL" id="DS027059">
    <property type="protein sequence ID" value="EAW08030.1"/>
    <property type="molecule type" value="Genomic_DNA"/>
</dbReference>
<reference evidence="7 8" key="1">
    <citation type="journal article" date="2008" name="PLoS Genet.">
        <title>Genomic islands in the pathogenic filamentous fungus Aspergillus fumigatus.</title>
        <authorList>
            <person name="Fedorova N.D."/>
            <person name="Khaldi N."/>
            <person name="Joardar V.S."/>
            <person name="Maiti R."/>
            <person name="Amedeo P."/>
            <person name="Anderson M.J."/>
            <person name="Crabtree J."/>
            <person name="Silva J.C."/>
            <person name="Badger J.H."/>
            <person name="Albarraq A."/>
            <person name="Angiuoli S."/>
            <person name="Bussey H."/>
            <person name="Bowyer P."/>
            <person name="Cotty P.J."/>
            <person name="Dyer P.S."/>
            <person name="Egan A."/>
            <person name="Galens K."/>
            <person name="Fraser-Liggett C.M."/>
            <person name="Haas B.J."/>
            <person name="Inman J.M."/>
            <person name="Kent R."/>
            <person name="Lemieux S."/>
            <person name="Malavazi I."/>
            <person name="Orvis J."/>
            <person name="Roemer T."/>
            <person name="Ronning C.M."/>
            <person name="Sundaram J.P."/>
            <person name="Sutton G."/>
            <person name="Turner G."/>
            <person name="Venter J.C."/>
            <person name="White O.R."/>
            <person name="Whitty B.R."/>
            <person name="Youngman P."/>
            <person name="Wolfe K.H."/>
            <person name="Goldman G.H."/>
            <person name="Wortman J.R."/>
            <person name="Jiang B."/>
            <person name="Denning D.W."/>
            <person name="Nierman W.C."/>
        </authorList>
    </citation>
    <scope>NUCLEOTIDE SEQUENCE [LARGE SCALE GENOMIC DNA]</scope>
    <source>
        <strain evidence="8">ATCC 1007 / CBS 513.65 / DSM 816 / NCTC 3887 / NRRL 1</strain>
    </source>
</reference>
<evidence type="ECO:0000256" key="4">
    <source>
        <dbReference type="ARBA" id="ARBA00022737"/>
    </source>
</evidence>
<dbReference type="FunFam" id="1.25.10.10:FF:000609">
    <property type="entry name" value="Armadillo repeat protein"/>
    <property type="match status" value="1"/>
</dbReference>
<dbReference type="VEuPathDB" id="FungiDB:ACLA_027520"/>
<evidence type="ECO:0000313" key="7">
    <source>
        <dbReference type="EMBL" id="EAW08030.1"/>
    </source>
</evidence>
<dbReference type="InterPro" id="IPR038739">
    <property type="entry name" value="ARMC8/Vid28"/>
</dbReference>
<protein>
    <submittedName>
        <fullName evidence="7">Armadillo repeat protein</fullName>
    </submittedName>
</protein>
<keyword evidence="3" id="KW-0963">Cytoplasm</keyword>
<dbReference type="GO" id="GO:0034657">
    <property type="term" value="C:GID complex"/>
    <property type="evidence" value="ECO:0007669"/>
    <property type="project" value="TreeGrafter"/>
</dbReference>